<evidence type="ECO:0000256" key="4">
    <source>
        <dbReference type="ARBA" id="ARBA00023242"/>
    </source>
</evidence>
<dbReference type="SUPFAM" id="SSF46689">
    <property type="entry name" value="Homeodomain-like"/>
    <property type="match status" value="1"/>
</dbReference>
<dbReference type="InterPro" id="IPR050848">
    <property type="entry name" value="Homeobox_TF"/>
</dbReference>
<dbReference type="PROSITE" id="PS50071">
    <property type="entry name" value="HOMEOBOX_2"/>
    <property type="match status" value="1"/>
</dbReference>
<dbReference type="InterPro" id="IPR017970">
    <property type="entry name" value="Homeobox_CS"/>
</dbReference>
<comment type="caution">
    <text evidence="8">The sequence shown here is derived from an EMBL/GenBank/DDBJ whole genome shotgun (WGS) entry which is preliminary data.</text>
</comment>
<reference evidence="8" key="1">
    <citation type="submission" date="2022-03" db="EMBL/GenBank/DDBJ databases">
        <authorList>
            <person name="Tunstrom K."/>
        </authorList>
    </citation>
    <scope>NUCLEOTIDE SEQUENCE</scope>
</reference>
<comment type="subcellular location">
    <subcellularLocation>
        <location evidence="1 5 6">Nucleus</location>
    </subcellularLocation>
</comment>
<dbReference type="Gene3D" id="1.10.10.60">
    <property type="entry name" value="Homeodomain-like"/>
    <property type="match status" value="1"/>
</dbReference>
<evidence type="ECO:0000256" key="1">
    <source>
        <dbReference type="ARBA" id="ARBA00004123"/>
    </source>
</evidence>
<evidence type="ECO:0000259" key="7">
    <source>
        <dbReference type="PROSITE" id="PS50071"/>
    </source>
</evidence>
<dbReference type="AlphaFoldDB" id="A0AAU9TD88"/>
<dbReference type="CDD" id="cd00086">
    <property type="entry name" value="homeodomain"/>
    <property type="match status" value="1"/>
</dbReference>
<evidence type="ECO:0000256" key="5">
    <source>
        <dbReference type="PROSITE-ProRule" id="PRU00108"/>
    </source>
</evidence>
<evidence type="ECO:0000256" key="6">
    <source>
        <dbReference type="RuleBase" id="RU000682"/>
    </source>
</evidence>
<accession>A0AAU9TD88</accession>
<dbReference type="Proteomes" id="UP001153954">
    <property type="component" value="Unassembled WGS sequence"/>
</dbReference>
<sequence>MFENVLMATFTPLCDTNELQQWENRPFLKEWPKTNQCKSLKALSVTKTIKKKIRRNRTLFTINQLMALETTFTDTKYLNRQLRIKLAKDLKLEEKCIKVWFQNRRMKEKKEFSESSDCSSDSAVESVKMSPKNVITNDTPQISTLNMINVNYDYNEVNQGNANRSEYIFNLNEGAGKVQADNYQNYNSVPCANYNEQIFTTEYFQTGAGICPTQCWSSTTPEYMNLDNQNYHCKNMYNWSANDFKSTYN</sequence>
<dbReference type="PANTHER" id="PTHR24333">
    <property type="entry name" value="HOMEO BOX HB9 LIKE A-RELATED"/>
    <property type="match status" value="1"/>
</dbReference>
<evidence type="ECO:0000313" key="8">
    <source>
        <dbReference type="EMBL" id="CAH2085594.1"/>
    </source>
</evidence>
<dbReference type="InterPro" id="IPR001356">
    <property type="entry name" value="HD"/>
</dbReference>
<organism evidence="8 9">
    <name type="scientific">Euphydryas editha</name>
    <name type="common">Edith's checkerspot</name>
    <dbReference type="NCBI Taxonomy" id="104508"/>
    <lineage>
        <taxon>Eukaryota</taxon>
        <taxon>Metazoa</taxon>
        <taxon>Ecdysozoa</taxon>
        <taxon>Arthropoda</taxon>
        <taxon>Hexapoda</taxon>
        <taxon>Insecta</taxon>
        <taxon>Pterygota</taxon>
        <taxon>Neoptera</taxon>
        <taxon>Endopterygota</taxon>
        <taxon>Lepidoptera</taxon>
        <taxon>Glossata</taxon>
        <taxon>Ditrysia</taxon>
        <taxon>Papilionoidea</taxon>
        <taxon>Nymphalidae</taxon>
        <taxon>Nymphalinae</taxon>
        <taxon>Euphydryas</taxon>
    </lineage>
</organism>
<feature type="DNA-binding region" description="Homeobox" evidence="5">
    <location>
        <begin position="53"/>
        <end position="112"/>
    </location>
</feature>
<evidence type="ECO:0000256" key="2">
    <source>
        <dbReference type="ARBA" id="ARBA00023125"/>
    </source>
</evidence>
<evidence type="ECO:0000313" key="9">
    <source>
        <dbReference type="Proteomes" id="UP001153954"/>
    </source>
</evidence>
<proteinExistence type="predicted"/>
<dbReference type="GO" id="GO:0003677">
    <property type="term" value="F:DNA binding"/>
    <property type="evidence" value="ECO:0007669"/>
    <property type="project" value="UniProtKB-UniRule"/>
</dbReference>
<dbReference type="EMBL" id="CAKOGL010000004">
    <property type="protein sequence ID" value="CAH2085594.1"/>
    <property type="molecule type" value="Genomic_DNA"/>
</dbReference>
<gene>
    <name evidence="8" type="ORF">EEDITHA_LOCUS2050</name>
</gene>
<feature type="domain" description="Homeobox" evidence="7">
    <location>
        <begin position="51"/>
        <end position="111"/>
    </location>
</feature>
<dbReference type="PROSITE" id="PS00027">
    <property type="entry name" value="HOMEOBOX_1"/>
    <property type="match status" value="1"/>
</dbReference>
<keyword evidence="9" id="KW-1185">Reference proteome</keyword>
<protein>
    <recommendedName>
        <fullName evidence="7">Homeobox domain-containing protein</fullName>
    </recommendedName>
</protein>
<keyword evidence="2 5" id="KW-0238">DNA-binding</keyword>
<dbReference type="SMART" id="SM00389">
    <property type="entry name" value="HOX"/>
    <property type="match status" value="1"/>
</dbReference>
<dbReference type="Pfam" id="PF00046">
    <property type="entry name" value="Homeodomain"/>
    <property type="match status" value="1"/>
</dbReference>
<dbReference type="GO" id="GO:0005634">
    <property type="term" value="C:nucleus"/>
    <property type="evidence" value="ECO:0007669"/>
    <property type="project" value="UniProtKB-SubCell"/>
</dbReference>
<dbReference type="PANTHER" id="PTHR24333:SF5">
    <property type="entry name" value="VENT HOMEOBOX"/>
    <property type="match status" value="1"/>
</dbReference>
<keyword evidence="3 5" id="KW-0371">Homeobox</keyword>
<keyword evidence="4 5" id="KW-0539">Nucleus</keyword>
<name>A0AAU9TD88_EUPED</name>
<evidence type="ECO:0000256" key="3">
    <source>
        <dbReference type="ARBA" id="ARBA00023155"/>
    </source>
</evidence>
<dbReference type="GO" id="GO:0000981">
    <property type="term" value="F:DNA-binding transcription factor activity, RNA polymerase II-specific"/>
    <property type="evidence" value="ECO:0007669"/>
    <property type="project" value="InterPro"/>
</dbReference>
<dbReference type="InterPro" id="IPR009057">
    <property type="entry name" value="Homeodomain-like_sf"/>
</dbReference>